<evidence type="ECO:0000313" key="4">
    <source>
        <dbReference type="Proteomes" id="UP000688137"/>
    </source>
</evidence>
<evidence type="ECO:0000256" key="1">
    <source>
        <dbReference type="SAM" id="MobiDB-lite"/>
    </source>
</evidence>
<protein>
    <recommendedName>
        <fullName evidence="2">Cyclic nucleotide-binding domain-containing protein</fullName>
    </recommendedName>
</protein>
<dbReference type="PANTHER" id="PTHR23011:SF28">
    <property type="entry name" value="CYCLIC NUCLEOTIDE-BINDING DOMAIN CONTAINING PROTEIN"/>
    <property type="match status" value="1"/>
</dbReference>
<dbReference type="CDD" id="cd00038">
    <property type="entry name" value="CAP_ED"/>
    <property type="match status" value="2"/>
</dbReference>
<feature type="domain" description="Cyclic nucleotide-binding" evidence="2">
    <location>
        <begin position="110"/>
        <end position="247"/>
    </location>
</feature>
<dbReference type="PROSITE" id="PS50042">
    <property type="entry name" value="CNMP_BINDING_3"/>
    <property type="match status" value="2"/>
</dbReference>
<dbReference type="EMBL" id="CAJJDM010000047">
    <property type="protein sequence ID" value="CAD8071568.1"/>
    <property type="molecule type" value="Genomic_DNA"/>
</dbReference>
<organism evidence="3 4">
    <name type="scientific">Paramecium primaurelia</name>
    <dbReference type="NCBI Taxonomy" id="5886"/>
    <lineage>
        <taxon>Eukaryota</taxon>
        <taxon>Sar</taxon>
        <taxon>Alveolata</taxon>
        <taxon>Ciliophora</taxon>
        <taxon>Intramacronucleata</taxon>
        <taxon>Oligohymenophorea</taxon>
        <taxon>Peniculida</taxon>
        <taxon>Parameciidae</taxon>
        <taxon>Paramecium</taxon>
    </lineage>
</organism>
<dbReference type="AlphaFoldDB" id="A0A8S1LST1"/>
<accession>A0A8S1LST1</accession>
<comment type="caution">
    <text evidence="3">The sequence shown here is derived from an EMBL/GenBank/DDBJ whole genome shotgun (WGS) entry which is preliminary data.</text>
</comment>
<dbReference type="Proteomes" id="UP000688137">
    <property type="component" value="Unassembled WGS sequence"/>
</dbReference>
<name>A0A8S1LST1_PARPR</name>
<dbReference type="Pfam" id="PF00027">
    <property type="entry name" value="cNMP_binding"/>
    <property type="match status" value="1"/>
</dbReference>
<feature type="region of interest" description="Disordered" evidence="1">
    <location>
        <begin position="511"/>
        <end position="538"/>
    </location>
</feature>
<sequence length="648" mass="75526">MIMPSQFAVSDRQLFDFKKPQNNSDSEEEQQQQLLLLQNCNKETKRQKKLLDIEAIKQELNNRPQIDYEITPKIGIKASRLMAKSLPNFILPTSPVLIEQLLLVRSIRLMKEQLPTEIMNKVYSELRYLYVPANTAVYRQGDQNKKYYIILDGKCVVMKPKEKMLGLQKLEQELESKTKIQFIRKNDPDPYGLKSAFPDYLILKVLINGDSFGEAAIKLNITRSSTVFAIENSHLLFLSEQAYLQLLDPFLSKSLDDKIIYFTQTPIFKEIDFELNEIIGILLECHLITYKSSEILYEEDESSNHIYFIINGQVELSKQLNSKYLVLSSYGENQHFGEVEVFHKIPRYTKARVISPRLSVYKIRQSKFFDNLGNIQIYQNFKNNSKIILKHWNIIYQTAKSQDIQKDEIFQAAQDQLTNRRNDVSKKIVNKKIIEVQGVKLSQVKVFQNLADSNIQDIKSIGNSPNKTILQRVYSNALQQYQARLLKKPSQTQCSDDHCIRSQKYPLNNERTFNTERSSPDRRNSMLNPKLPTMTSISSSNSKVDLNQVFESISKLPRIPRDNLVLSLMYQQAYKSENPHKKAKQIQQVIQASFRNVRRGFESKEKVISNFKYKSADSIIKNLKQCDPNEERRFKEEYMVFVQSKRLS</sequence>
<evidence type="ECO:0000259" key="2">
    <source>
        <dbReference type="PROSITE" id="PS50042"/>
    </source>
</evidence>
<reference evidence="3" key="1">
    <citation type="submission" date="2021-01" db="EMBL/GenBank/DDBJ databases">
        <authorList>
            <consortium name="Genoscope - CEA"/>
            <person name="William W."/>
        </authorList>
    </citation>
    <scope>NUCLEOTIDE SEQUENCE</scope>
</reference>
<evidence type="ECO:0000313" key="3">
    <source>
        <dbReference type="EMBL" id="CAD8071568.1"/>
    </source>
</evidence>
<keyword evidence="4" id="KW-1185">Reference proteome</keyword>
<gene>
    <name evidence="3" type="ORF">PPRIM_AZ9-3.1.T0470246</name>
</gene>
<dbReference type="PANTHER" id="PTHR23011">
    <property type="entry name" value="CYCLIC NUCLEOTIDE-BINDING DOMAIN CONTAINING PROTEIN"/>
    <property type="match status" value="1"/>
</dbReference>
<dbReference type="InterPro" id="IPR000595">
    <property type="entry name" value="cNMP-bd_dom"/>
</dbReference>
<proteinExistence type="predicted"/>
<feature type="domain" description="Cyclic nucleotide-binding" evidence="2">
    <location>
        <begin position="267"/>
        <end position="368"/>
    </location>
</feature>
<dbReference type="SMART" id="SM00100">
    <property type="entry name" value="cNMP"/>
    <property type="match status" value="2"/>
</dbReference>